<dbReference type="EMBL" id="AZEH01000039">
    <property type="protein sequence ID" value="KRL04165.1"/>
    <property type="molecule type" value="Genomic_DNA"/>
</dbReference>
<comment type="function">
    <text evidence="7">F(1)F(0) ATP synthase produces ATP from ADP in the presence of a proton or sodium gradient. F-type ATPases consist of two structural domains, F(1) containing the extramembraneous catalytic core and F(0) containing the membrane proton channel, linked together by a central stalk and a peripheral stalk. During catalysis, ATP synthesis in the catalytic domain of F(1) is coupled via a rotary mechanism of the central stalk subunits to proton translocation.</text>
</comment>
<dbReference type="PATRIC" id="fig|1423777.3.peg.1327"/>
<dbReference type="HAMAP" id="MF_01416">
    <property type="entry name" value="ATP_synth_delta_bact"/>
    <property type="match status" value="1"/>
</dbReference>
<keyword evidence="4 7" id="KW-0406">Ion transport</keyword>
<dbReference type="OrthoDB" id="9786633at2"/>
<dbReference type="GO" id="GO:0005886">
    <property type="term" value="C:plasma membrane"/>
    <property type="evidence" value="ECO:0007669"/>
    <property type="project" value="UniProtKB-SubCell"/>
</dbReference>
<dbReference type="GO" id="GO:0045259">
    <property type="term" value="C:proton-transporting ATP synthase complex"/>
    <property type="evidence" value="ECO:0007669"/>
    <property type="project" value="UniProtKB-KW"/>
</dbReference>
<comment type="caution">
    <text evidence="8">The sequence shown here is derived from an EMBL/GenBank/DDBJ whole genome shotgun (WGS) entry which is preliminary data.</text>
</comment>
<reference evidence="8 9" key="1">
    <citation type="journal article" date="2015" name="Genome Announc.">
        <title>Expanding the biotechnology potential of lactobacilli through comparative genomics of 213 strains and associated genera.</title>
        <authorList>
            <person name="Sun Z."/>
            <person name="Harris H.M."/>
            <person name="McCann A."/>
            <person name="Guo C."/>
            <person name="Argimon S."/>
            <person name="Zhang W."/>
            <person name="Yang X."/>
            <person name="Jeffery I.B."/>
            <person name="Cooney J.C."/>
            <person name="Kagawa T.F."/>
            <person name="Liu W."/>
            <person name="Song Y."/>
            <person name="Salvetti E."/>
            <person name="Wrobel A."/>
            <person name="Rasinkangas P."/>
            <person name="Parkhill J."/>
            <person name="Rea M.C."/>
            <person name="O'Sullivan O."/>
            <person name="Ritari J."/>
            <person name="Douillard F.P."/>
            <person name="Paul Ross R."/>
            <person name="Yang R."/>
            <person name="Briner A.E."/>
            <person name="Felis G.E."/>
            <person name="de Vos W.M."/>
            <person name="Barrangou R."/>
            <person name="Klaenhammer T.R."/>
            <person name="Caufield P.W."/>
            <person name="Cui Y."/>
            <person name="Zhang H."/>
            <person name="O'Toole P.W."/>
        </authorList>
    </citation>
    <scope>NUCLEOTIDE SEQUENCE [LARGE SCALE GENOMIC DNA]</scope>
    <source>
        <strain evidence="8 9">DSM 19972</strain>
    </source>
</reference>
<comment type="similarity">
    <text evidence="7">Belongs to the ATPase delta chain family.</text>
</comment>
<sequence length="180" mass="20358">MKLSKTIIAHRYGSALFALAKEKDVRKDLLAELLELKKAVKDEPRLMIFLTSKQISLSTRRSILEKMAISSSELAANLLRMLFDYGRISSLEDIINEYIRLNDIFEETVRATVTTAIPLEEKQKSKLTSAFAKLVGANKVILDEKVDPTVIGGVVLRSDDYVYDGSLKLKIARIRRMLLK</sequence>
<evidence type="ECO:0000256" key="6">
    <source>
        <dbReference type="ARBA" id="ARBA00023310"/>
    </source>
</evidence>
<accession>A0A0R1MFS0</accession>
<dbReference type="InterPro" id="IPR026015">
    <property type="entry name" value="ATP_synth_OSCP/delta_N_sf"/>
</dbReference>
<organism evidence="8 9">
    <name type="scientific">Liquorilactobacillus oeni DSM 19972</name>
    <dbReference type="NCBI Taxonomy" id="1423777"/>
    <lineage>
        <taxon>Bacteria</taxon>
        <taxon>Bacillati</taxon>
        <taxon>Bacillota</taxon>
        <taxon>Bacilli</taxon>
        <taxon>Lactobacillales</taxon>
        <taxon>Lactobacillaceae</taxon>
        <taxon>Liquorilactobacillus</taxon>
    </lineage>
</organism>
<proteinExistence type="inferred from homology"/>
<dbReference type="InterPro" id="IPR000711">
    <property type="entry name" value="ATPase_OSCP/dsu"/>
</dbReference>
<keyword evidence="2 7" id="KW-0813">Transport</keyword>
<evidence type="ECO:0000256" key="5">
    <source>
        <dbReference type="ARBA" id="ARBA00023136"/>
    </source>
</evidence>
<comment type="subcellular location">
    <subcellularLocation>
        <location evidence="7">Cell membrane</location>
        <topology evidence="7">Peripheral membrane protein</topology>
    </subcellularLocation>
    <subcellularLocation>
        <location evidence="1">Membrane</location>
    </subcellularLocation>
</comment>
<dbReference type="PRINTS" id="PR00125">
    <property type="entry name" value="ATPASEDELTA"/>
</dbReference>
<dbReference type="GO" id="GO:0046933">
    <property type="term" value="F:proton-transporting ATP synthase activity, rotational mechanism"/>
    <property type="evidence" value="ECO:0007669"/>
    <property type="project" value="UniProtKB-UniRule"/>
</dbReference>
<evidence type="ECO:0000256" key="3">
    <source>
        <dbReference type="ARBA" id="ARBA00022781"/>
    </source>
</evidence>
<evidence type="ECO:0000256" key="4">
    <source>
        <dbReference type="ARBA" id="ARBA00023065"/>
    </source>
</evidence>
<dbReference type="RefSeq" id="WP_057896147.1">
    <property type="nucleotide sequence ID" value="NZ_AZEH01000039.1"/>
</dbReference>
<keyword evidence="3 7" id="KW-0375">Hydrogen ion transport</keyword>
<dbReference type="SUPFAM" id="SSF47928">
    <property type="entry name" value="N-terminal domain of the delta subunit of the F1F0-ATP synthase"/>
    <property type="match status" value="1"/>
</dbReference>
<keyword evidence="5 7" id="KW-0472">Membrane</keyword>
<gene>
    <name evidence="7" type="primary">atpH</name>
    <name evidence="8" type="ORF">FD46_GL001283</name>
</gene>
<dbReference type="Pfam" id="PF00213">
    <property type="entry name" value="OSCP"/>
    <property type="match status" value="1"/>
</dbReference>
<dbReference type="AlphaFoldDB" id="A0A0R1MFS0"/>
<evidence type="ECO:0000256" key="7">
    <source>
        <dbReference type="HAMAP-Rule" id="MF_01416"/>
    </source>
</evidence>
<protein>
    <recommendedName>
        <fullName evidence="7">ATP synthase subunit delta</fullName>
    </recommendedName>
    <alternativeName>
        <fullName evidence="7">ATP synthase F(1) sector subunit delta</fullName>
    </alternativeName>
    <alternativeName>
        <fullName evidence="7">F-type ATPase subunit delta</fullName>
        <shortName evidence="7">F-ATPase subunit delta</shortName>
    </alternativeName>
</protein>
<comment type="function">
    <text evidence="7">This protein is part of the stalk that links CF(0) to CF(1). It either transmits conformational changes from CF(0) to CF(1) or is implicated in proton conduction.</text>
</comment>
<dbReference type="PANTHER" id="PTHR11910">
    <property type="entry name" value="ATP SYNTHASE DELTA CHAIN"/>
    <property type="match status" value="1"/>
</dbReference>
<evidence type="ECO:0000313" key="9">
    <source>
        <dbReference type="Proteomes" id="UP000051686"/>
    </source>
</evidence>
<keyword evidence="7" id="KW-0139">CF(1)</keyword>
<evidence type="ECO:0000256" key="2">
    <source>
        <dbReference type="ARBA" id="ARBA00022448"/>
    </source>
</evidence>
<keyword evidence="7" id="KW-1003">Cell membrane</keyword>
<dbReference type="NCBIfam" id="TIGR01145">
    <property type="entry name" value="ATP_synt_delta"/>
    <property type="match status" value="1"/>
</dbReference>
<evidence type="ECO:0000256" key="1">
    <source>
        <dbReference type="ARBA" id="ARBA00004370"/>
    </source>
</evidence>
<dbReference type="Proteomes" id="UP000051686">
    <property type="component" value="Unassembled WGS sequence"/>
</dbReference>
<keyword evidence="6 7" id="KW-0066">ATP synthesis</keyword>
<name>A0A0R1MFS0_9LACO</name>
<dbReference type="STRING" id="1423777.FD46_GL001283"/>
<evidence type="ECO:0000313" key="8">
    <source>
        <dbReference type="EMBL" id="KRL04165.1"/>
    </source>
</evidence>
<dbReference type="Gene3D" id="1.10.520.20">
    <property type="entry name" value="N-terminal domain of the delta subunit of the F1F0-ATP synthase"/>
    <property type="match status" value="1"/>
</dbReference>
<keyword evidence="9" id="KW-1185">Reference proteome</keyword>